<dbReference type="RefSeq" id="WP_103451029.1">
    <property type="nucleotide sequence ID" value="NZ_CAUOSB010000001.1"/>
</dbReference>
<dbReference type="Proteomes" id="UP000313312">
    <property type="component" value="Unassembled WGS sequence"/>
</dbReference>
<proteinExistence type="predicted"/>
<reference evidence="2 3" key="1">
    <citation type="submission" date="2018-05" db="EMBL/GenBank/DDBJ databases">
        <title>Lactobacillus sanfranciscensis Ah4 draft denome sequence.</title>
        <authorList>
            <person name="Zhang G."/>
        </authorList>
    </citation>
    <scope>NUCLEOTIDE SEQUENCE [LARGE SCALE GENOMIC DNA]</scope>
    <source>
        <strain evidence="2 3">Ah4</strain>
    </source>
</reference>
<keyword evidence="1" id="KW-0812">Transmembrane</keyword>
<evidence type="ECO:0000313" key="3">
    <source>
        <dbReference type="Proteomes" id="UP000313312"/>
    </source>
</evidence>
<organism evidence="2 3">
    <name type="scientific">Fructilactobacillus sanfranciscensis</name>
    <name type="common">Lactobacillus sanfranciscensis</name>
    <dbReference type="NCBI Taxonomy" id="1625"/>
    <lineage>
        <taxon>Bacteria</taxon>
        <taxon>Bacillati</taxon>
        <taxon>Bacillota</taxon>
        <taxon>Bacilli</taxon>
        <taxon>Lactobacillales</taxon>
        <taxon>Lactobacillaceae</taxon>
        <taxon>Fructilactobacillus</taxon>
    </lineage>
</organism>
<keyword evidence="1" id="KW-1133">Transmembrane helix</keyword>
<dbReference type="EMBL" id="QFCR01000016">
    <property type="protein sequence ID" value="TNK90134.1"/>
    <property type="molecule type" value="Genomic_DNA"/>
</dbReference>
<gene>
    <name evidence="2" type="ORF">DID87_05220</name>
</gene>
<protein>
    <submittedName>
        <fullName evidence="2">Uncharacterized protein</fullName>
    </submittedName>
</protein>
<comment type="caution">
    <text evidence="2">The sequence shown here is derived from an EMBL/GenBank/DDBJ whole genome shotgun (WGS) entry which is preliminary data.</text>
</comment>
<keyword evidence="1" id="KW-0472">Membrane</keyword>
<accession>A0A5C4TIH1</accession>
<feature type="transmembrane region" description="Helical" evidence="1">
    <location>
        <begin position="6"/>
        <end position="25"/>
    </location>
</feature>
<name>A0A5C4TIH1_FRUSA</name>
<evidence type="ECO:0000256" key="1">
    <source>
        <dbReference type="SAM" id="Phobius"/>
    </source>
</evidence>
<dbReference type="AlphaFoldDB" id="A0A5C4TIH1"/>
<sequence length="302" mass="33661">MKKRIYLIELLVISIVAFAGVMIAINNKSHKVDYRTYTIKKTPDLILTGKVTPTKQVEIAKKLPAGTSLVYDSISNNSFVRKGECVAMYTYKHVDPSSSLKIQQLVNERKGLIGDNSVDNQIKINQLNQQIDSIAKKIYAHEYLAPFDGYIQIEPTDKESVSLVSASQVIKTGISQYDLPTISHNSSVKLLEEATGKQAKGQIDYISVLPETGSSNYSILLRTKQHLNYGNSIEIKLPVNQILIPAKAVDHGAVYVMNHGKPQKVKDAVEKQNNDWILKPGATVKIGDKLLLNYKELPKNER</sequence>
<evidence type="ECO:0000313" key="2">
    <source>
        <dbReference type="EMBL" id="TNK90134.1"/>
    </source>
</evidence>